<feature type="transmembrane region" description="Helical" evidence="6">
    <location>
        <begin position="550"/>
        <end position="574"/>
    </location>
</feature>
<reference evidence="8" key="1">
    <citation type="submission" date="2018-05" db="EMBL/GenBank/DDBJ databases">
        <title>Draft genome sequence of Stemphylium lycopersici strain CIDEFI 213.</title>
        <authorList>
            <person name="Medina R."/>
            <person name="Franco M.E.E."/>
            <person name="Lucentini C.G."/>
            <person name="Saparrat M.C.N."/>
            <person name="Balatti P.A."/>
        </authorList>
    </citation>
    <scope>NUCLEOTIDE SEQUENCE [LARGE SCALE GENOMIC DNA]</scope>
    <source>
        <strain evidence="8">CIDEFI 213</strain>
    </source>
</reference>
<dbReference type="EMBL" id="QGDH01000019">
    <property type="protein sequence ID" value="RAR14655.1"/>
    <property type="molecule type" value="Genomic_DNA"/>
</dbReference>
<evidence type="ECO:0000313" key="8">
    <source>
        <dbReference type="Proteomes" id="UP000249619"/>
    </source>
</evidence>
<feature type="transmembrane region" description="Helical" evidence="6">
    <location>
        <begin position="420"/>
        <end position="438"/>
    </location>
</feature>
<evidence type="ECO:0000313" key="7">
    <source>
        <dbReference type="EMBL" id="RAR14655.1"/>
    </source>
</evidence>
<dbReference type="GO" id="GO:0022857">
    <property type="term" value="F:transmembrane transporter activity"/>
    <property type="evidence" value="ECO:0007669"/>
    <property type="project" value="InterPro"/>
</dbReference>
<sequence length="596" mass="64814">MLSETYSNTTASTMQDPHPEVELAPQLHFEPIAGPRHMSPIWNPEDPRPSSTPKSQARPGTATTLLSISAKRESYNLTGSTFLVTNDGRTLKLPVASESKNDPLNWSRMKTGGAIFAVALYSVVCLTAAQAAAVILDGIQLTFEDEDIPPWLLKALVTAPTLFMGVGCLLWVPISIGIGRRPTILIATMVVLIANLGAAQSRSFSELVCAVSFLGLGEGLGLSLAFLMVIDLTYIDQRPRAVALMWSIAGCFGTSGVALVPVIAEHGRHWRRFYHYWTIPIVISFAVTFALYPETYFKRPTVAFDGLILLQSATEKLTVYQDREADSDIYRDLPAHPPRTGFPGFRDRVGLSRSPFASWSSAGRCFVQMAYCAANPLIFWVFVASAFNSASMICISATYARILIAPPYNMSPNVVGTVNIASGVGALFGLPVGALVIYKGLKRLSLRNRGVVEAEHYLIAYIAPVIAGAFSSLLYGLAVRLQWPAWTLYLAYGTNGFAFVTLMTANTLWVTEAFPRWAAPALAVVGGGCYFLSFAMSFAIVPWVEAHGYMWVGIELMCLQILGGLVAMPVAFWGKSTRQAIAGRWAEDRSGALRPL</sequence>
<evidence type="ECO:0000256" key="5">
    <source>
        <dbReference type="SAM" id="MobiDB-lite"/>
    </source>
</evidence>
<feature type="transmembrane region" description="Helical" evidence="6">
    <location>
        <begin position="489"/>
        <end position="509"/>
    </location>
</feature>
<dbReference type="InterPro" id="IPR011701">
    <property type="entry name" value="MFS"/>
</dbReference>
<feature type="transmembrane region" description="Helical" evidence="6">
    <location>
        <begin position="242"/>
        <end position="262"/>
    </location>
</feature>
<dbReference type="GO" id="GO:0005886">
    <property type="term" value="C:plasma membrane"/>
    <property type="evidence" value="ECO:0007669"/>
    <property type="project" value="TreeGrafter"/>
</dbReference>
<evidence type="ECO:0000256" key="1">
    <source>
        <dbReference type="ARBA" id="ARBA00004141"/>
    </source>
</evidence>
<dbReference type="AlphaFoldDB" id="A0A364NBG7"/>
<feature type="transmembrane region" description="Helical" evidence="6">
    <location>
        <begin position="377"/>
        <end position="400"/>
    </location>
</feature>
<feature type="transmembrane region" description="Helical" evidence="6">
    <location>
        <begin position="114"/>
        <end position="139"/>
    </location>
</feature>
<evidence type="ECO:0000256" key="2">
    <source>
        <dbReference type="ARBA" id="ARBA00022692"/>
    </source>
</evidence>
<evidence type="ECO:0000256" key="6">
    <source>
        <dbReference type="SAM" id="Phobius"/>
    </source>
</evidence>
<accession>A0A364NBG7</accession>
<organism evidence="7 8">
    <name type="scientific">Stemphylium lycopersici</name>
    <name type="common">Tomato gray leaf spot disease fungus</name>
    <name type="synonym">Thyrospora lycopersici</name>
    <dbReference type="NCBI Taxonomy" id="183478"/>
    <lineage>
        <taxon>Eukaryota</taxon>
        <taxon>Fungi</taxon>
        <taxon>Dikarya</taxon>
        <taxon>Ascomycota</taxon>
        <taxon>Pezizomycotina</taxon>
        <taxon>Dothideomycetes</taxon>
        <taxon>Pleosporomycetidae</taxon>
        <taxon>Pleosporales</taxon>
        <taxon>Pleosporineae</taxon>
        <taxon>Pleosporaceae</taxon>
        <taxon>Stemphylium</taxon>
    </lineage>
</organism>
<dbReference type="OrthoDB" id="268400at2759"/>
<keyword evidence="3 6" id="KW-1133">Transmembrane helix</keyword>
<dbReference type="SUPFAM" id="SSF103473">
    <property type="entry name" value="MFS general substrate transporter"/>
    <property type="match status" value="1"/>
</dbReference>
<evidence type="ECO:0000256" key="4">
    <source>
        <dbReference type="ARBA" id="ARBA00023136"/>
    </source>
</evidence>
<feature type="transmembrane region" description="Helical" evidence="6">
    <location>
        <begin position="184"/>
        <end position="201"/>
    </location>
</feature>
<comment type="subcellular location">
    <subcellularLocation>
        <location evidence="1">Membrane</location>
        <topology evidence="1">Multi-pass membrane protein</topology>
    </subcellularLocation>
</comment>
<protein>
    <submittedName>
        <fullName evidence="7">MFS general substrate transporter</fullName>
    </submittedName>
</protein>
<feature type="transmembrane region" description="Helical" evidence="6">
    <location>
        <begin position="274"/>
        <end position="292"/>
    </location>
</feature>
<comment type="caution">
    <text evidence="7">The sequence shown here is derived from an EMBL/GenBank/DDBJ whole genome shotgun (WGS) entry which is preliminary data.</text>
</comment>
<keyword evidence="4 6" id="KW-0472">Membrane</keyword>
<feature type="region of interest" description="Disordered" evidence="5">
    <location>
        <begin position="34"/>
        <end position="61"/>
    </location>
</feature>
<dbReference type="Proteomes" id="UP000249619">
    <property type="component" value="Unassembled WGS sequence"/>
</dbReference>
<keyword evidence="2 6" id="KW-0812">Transmembrane</keyword>
<feature type="transmembrane region" description="Helical" evidence="6">
    <location>
        <begin position="458"/>
        <end position="477"/>
    </location>
</feature>
<dbReference type="Pfam" id="PF07690">
    <property type="entry name" value="MFS_1"/>
    <property type="match status" value="1"/>
</dbReference>
<dbReference type="Gene3D" id="1.20.1250.20">
    <property type="entry name" value="MFS general substrate transporter like domains"/>
    <property type="match status" value="1"/>
</dbReference>
<name>A0A364NBG7_STELY</name>
<feature type="transmembrane region" description="Helical" evidence="6">
    <location>
        <begin position="521"/>
        <end position="544"/>
    </location>
</feature>
<evidence type="ECO:0000256" key="3">
    <source>
        <dbReference type="ARBA" id="ARBA00022989"/>
    </source>
</evidence>
<dbReference type="PANTHER" id="PTHR23502:SF47">
    <property type="entry name" value="MAJOR FACILITATOR SUPERFAMILY (MFS) PROFILE DOMAIN-CONTAINING PROTEIN-RELATED"/>
    <property type="match status" value="1"/>
</dbReference>
<dbReference type="STRING" id="183478.A0A364NBG7"/>
<feature type="transmembrane region" description="Helical" evidence="6">
    <location>
        <begin position="151"/>
        <end position="172"/>
    </location>
</feature>
<keyword evidence="8" id="KW-1185">Reference proteome</keyword>
<dbReference type="InterPro" id="IPR036259">
    <property type="entry name" value="MFS_trans_sf"/>
</dbReference>
<feature type="transmembrane region" description="Helical" evidence="6">
    <location>
        <begin position="207"/>
        <end position="230"/>
    </location>
</feature>
<dbReference type="PANTHER" id="PTHR23502">
    <property type="entry name" value="MAJOR FACILITATOR SUPERFAMILY"/>
    <property type="match status" value="1"/>
</dbReference>
<gene>
    <name evidence="7" type="ORF">DDE83_001878</name>
</gene>
<proteinExistence type="predicted"/>